<evidence type="ECO:0000256" key="7">
    <source>
        <dbReference type="ARBA" id="ARBA00031259"/>
    </source>
</evidence>
<evidence type="ECO:0000256" key="4">
    <source>
        <dbReference type="ARBA" id="ARBA00023015"/>
    </source>
</evidence>
<reference evidence="10" key="1">
    <citation type="submission" date="2022-07" db="EMBL/GenBank/DDBJ databases">
        <title>Draft genome sequence of Zalerion maritima ATCC 34329, a (micro)plastics degrading marine fungus.</title>
        <authorList>
            <person name="Paco A."/>
            <person name="Goncalves M.F.M."/>
            <person name="Rocha-Santos T.A.P."/>
            <person name="Alves A."/>
        </authorList>
    </citation>
    <scope>NUCLEOTIDE SEQUENCE</scope>
    <source>
        <strain evidence="10">ATCC 34329</strain>
    </source>
</reference>
<accession>A0AAD5WVM5</accession>
<evidence type="ECO:0000256" key="5">
    <source>
        <dbReference type="ARBA" id="ARBA00023163"/>
    </source>
</evidence>
<evidence type="ECO:0000256" key="6">
    <source>
        <dbReference type="ARBA" id="ARBA00023242"/>
    </source>
</evidence>
<name>A0AAD5WVM5_9PEZI</name>
<sequence length="351" mass="37487">MVLKHEPIDEKQWFDPIAFEQQFGGILHSNNVHYYFANSPFFDPTSNNAILIGQGHRNPQFGQQVLATRELFEARLRSMSGLEYMVSEAPKDPMWGTGVWVINKQTRTKVPGDPDGEVTVNATYFLVGIHIYQAPTLGDILASRVAAMSYHLSKTISPAAQAIKWTPATGHFYHRPEPQQGSSQQQQDKPRRMDQTYGALAKPPAAQDSMPDPLTTSATAGISDPPSRFIEETLATHMRYGGEYMDENPILGQPGSFHLASTGRVDPKPMGGKNGSNLPLLGPITTSGVSGLGTLGGAGKKGTDGKDKEASATAVGSGGGTGSAAKTPKTPGGGAPKAKRRKSTKITTSAQ</sequence>
<evidence type="ECO:0000313" key="10">
    <source>
        <dbReference type="EMBL" id="KAJ2906594.1"/>
    </source>
</evidence>
<dbReference type="AlphaFoldDB" id="A0AAD5WVM5"/>
<comment type="subcellular location">
    <subcellularLocation>
        <location evidence="1 8">Nucleus</location>
    </subcellularLocation>
</comment>
<comment type="caution">
    <text evidence="10">The sequence shown here is derived from an EMBL/GenBank/DDBJ whole genome shotgun (WGS) entry which is preliminary data.</text>
</comment>
<keyword evidence="6 8" id="KW-0539">Nucleus</keyword>
<keyword evidence="11" id="KW-1185">Reference proteome</keyword>
<protein>
    <recommendedName>
        <fullName evidence="3 8">Mediator of RNA polymerase II transcription subunit 6</fullName>
    </recommendedName>
    <alternativeName>
        <fullName evidence="7 8">Mediator complex subunit 6</fullName>
    </alternativeName>
</protein>
<dbReference type="EMBL" id="JAKWBI020000011">
    <property type="protein sequence ID" value="KAJ2906594.1"/>
    <property type="molecule type" value="Genomic_DNA"/>
</dbReference>
<feature type="region of interest" description="Disordered" evidence="9">
    <location>
        <begin position="292"/>
        <end position="351"/>
    </location>
</feature>
<dbReference type="GO" id="GO:0006357">
    <property type="term" value="P:regulation of transcription by RNA polymerase II"/>
    <property type="evidence" value="ECO:0007669"/>
    <property type="project" value="InterPro"/>
</dbReference>
<evidence type="ECO:0000256" key="1">
    <source>
        <dbReference type="ARBA" id="ARBA00004123"/>
    </source>
</evidence>
<keyword evidence="8" id="KW-0010">Activator</keyword>
<comment type="subunit">
    <text evidence="8">Component of the Mediator complex.</text>
</comment>
<dbReference type="InterPro" id="IPR007018">
    <property type="entry name" value="Mediator_Med6"/>
</dbReference>
<evidence type="ECO:0000256" key="8">
    <source>
        <dbReference type="RuleBase" id="RU364143"/>
    </source>
</evidence>
<gene>
    <name evidence="8" type="primary">MED6</name>
    <name evidence="10" type="ORF">MKZ38_000849</name>
</gene>
<keyword evidence="5 8" id="KW-0804">Transcription</keyword>
<dbReference type="Pfam" id="PF04934">
    <property type="entry name" value="Med6"/>
    <property type="match status" value="1"/>
</dbReference>
<comment type="similarity">
    <text evidence="2 8">Belongs to the Mediator complex subunit 6 family.</text>
</comment>
<evidence type="ECO:0000256" key="9">
    <source>
        <dbReference type="SAM" id="MobiDB-lite"/>
    </source>
</evidence>
<organism evidence="10 11">
    <name type="scientific">Zalerion maritima</name>
    <dbReference type="NCBI Taxonomy" id="339359"/>
    <lineage>
        <taxon>Eukaryota</taxon>
        <taxon>Fungi</taxon>
        <taxon>Dikarya</taxon>
        <taxon>Ascomycota</taxon>
        <taxon>Pezizomycotina</taxon>
        <taxon>Sordariomycetes</taxon>
        <taxon>Lulworthiomycetidae</taxon>
        <taxon>Lulworthiales</taxon>
        <taxon>Lulworthiaceae</taxon>
        <taxon>Zalerion</taxon>
    </lineage>
</organism>
<dbReference type="InterPro" id="IPR038566">
    <property type="entry name" value="Mediator_Med6_sf"/>
</dbReference>
<proteinExistence type="inferred from homology"/>
<feature type="compositionally biased region" description="Basic and acidic residues" evidence="9">
    <location>
        <begin position="301"/>
        <end position="310"/>
    </location>
</feature>
<dbReference type="Gene3D" id="3.10.450.580">
    <property type="entry name" value="Mediator complex, subunit Med6"/>
    <property type="match status" value="1"/>
</dbReference>
<evidence type="ECO:0000313" key="11">
    <source>
        <dbReference type="Proteomes" id="UP001201980"/>
    </source>
</evidence>
<dbReference type="GO" id="GO:0016592">
    <property type="term" value="C:mediator complex"/>
    <property type="evidence" value="ECO:0007669"/>
    <property type="project" value="InterPro"/>
</dbReference>
<evidence type="ECO:0000256" key="2">
    <source>
        <dbReference type="ARBA" id="ARBA00007526"/>
    </source>
</evidence>
<dbReference type="PANTHER" id="PTHR13104">
    <property type="entry name" value="MED-6-RELATED"/>
    <property type="match status" value="1"/>
</dbReference>
<dbReference type="Proteomes" id="UP001201980">
    <property type="component" value="Unassembled WGS sequence"/>
</dbReference>
<dbReference type="GO" id="GO:0003712">
    <property type="term" value="F:transcription coregulator activity"/>
    <property type="evidence" value="ECO:0007669"/>
    <property type="project" value="InterPro"/>
</dbReference>
<evidence type="ECO:0000256" key="3">
    <source>
        <dbReference type="ARBA" id="ARBA00020634"/>
    </source>
</evidence>
<feature type="region of interest" description="Disordered" evidence="9">
    <location>
        <begin position="170"/>
        <end position="226"/>
    </location>
</feature>
<keyword evidence="4 8" id="KW-0805">Transcription regulation</keyword>
<comment type="function">
    <text evidence="8">Component of the Mediator complex, a coactivator involved in the regulated transcription of nearly all RNA polymerase II-dependent genes. Mediator functions as a bridge to convey information from gene-specific regulatory proteins to the basal RNA polymerase II transcription machinery. Mediator is recruited to promoters by direct interactions with regulatory proteins and serves as a scaffold for the assembly of a functional preinitiation complex with RNA polymerase II and the general transcription factors.</text>
</comment>